<dbReference type="PANTHER" id="PTHR43244:SF1">
    <property type="entry name" value="5,10-METHYLENETETRAHYDROMETHANOPTERIN REDUCTASE"/>
    <property type="match status" value="1"/>
</dbReference>
<dbReference type="Proteomes" id="UP000291469">
    <property type="component" value="Chromosome"/>
</dbReference>
<dbReference type="InterPro" id="IPR036661">
    <property type="entry name" value="Luciferase-like_sf"/>
</dbReference>
<keyword evidence="5" id="KW-1185">Reference proteome</keyword>
<name>A0A411YKL8_9ACTN</name>
<dbReference type="AlphaFoldDB" id="A0A411YKL8"/>
<dbReference type="EMBL" id="CP036402">
    <property type="protein sequence ID" value="QBI21742.1"/>
    <property type="molecule type" value="Genomic_DNA"/>
</dbReference>
<evidence type="ECO:0000313" key="4">
    <source>
        <dbReference type="EMBL" id="QBI21742.1"/>
    </source>
</evidence>
<evidence type="ECO:0000259" key="3">
    <source>
        <dbReference type="Pfam" id="PF00296"/>
    </source>
</evidence>
<dbReference type="PANTHER" id="PTHR43244">
    <property type="match status" value="1"/>
</dbReference>
<dbReference type="Pfam" id="PF00296">
    <property type="entry name" value="Bac_luciferase"/>
    <property type="match status" value="1"/>
</dbReference>
<dbReference type="EC" id="1.-.-.-" evidence="4"/>
<dbReference type="Gene3D" id="3.20.20.30">
    <property type="entry name" value="Luciferase-like domain"/>
    <property type="match status" value="1"/>
</dbReference>
<keyword evidence="1 4" id="KW-0560">Oxidoreductase</keyword>
<evidence type="ECO:0000313" key="5">
    <source>
        <dbReference type="Proteomes" id="UP000291469"/>
    </source>
</evidence>
<sequence>MSGGTGEGGEPGSDRRSRSLTRGLLSLYAAVALRQPWIHRPATRNRRSSPVSVAAQHRATGPDHANGCWPAGNRNLYAAHSIRCSRRLQGDAMTLAVSLPVAGLPPRETPELVQAAARWGYRSAWASEVAGPDFASLLGAVAIASDVDLGVAVAPAQTRAPWLLAATAASLSHLSEGRFSLGVGTSSEIIVARWSGLDFDHPLDRLRETVEALRPLLDGEKVDYEGRFVHVRGARIFAPPPTRVPLLLGALNPRSLRQAGGLADGVCLNQLGPEHLPAVLDEVAAGARAVGRVPADLAVVARLFCWVTDDPEGAREQLRRTFAPYAAVDAYNRFFEWLGFEEEAAGVREAMAARDREAAARAVSDRMLDSIAAVGDADRVAARVRAYLDGGVTTAAIACPSPDPGDARATLEAVGTRLGPSPTK</sequence>
<evidence type="ECO:0000256" key="2">
    <source>
        <dbReference type="SAM" id="MobiDB-lite"/>
    </source>
</evidence>
<feature type="region of interest" description="Disordered" evidence="2">
    <location>
        <begin position="41"/>
        <end position="61"/>
    </location>
</feature>
<protein>
    <submittedName>
        <fullName evidence="4">LLM class F420-dependent oxidoreductase</fullName>
        <ecNumber evidence="4">1.-.-.-</ecNumber>
    </submittedName>
</protein>
<dbReference type="KEGG" id="erz:ER308_20725"/>
<reference evidence="4 5" key="1">
    <citation type="submission" date="2019-01" db="EMBL/GenBank/DDBJ databases">
        <title>Egibacter rhizosphaerae EGI 80759T.</title>
        <authorList>
            <person name="Chen D.-D."/>
            <person name="Tian Y."/>
            <person name="Jiao J.-Y."/>
            <person name="Zhang X.-T."/>
            <person name="Zhang Y.-G."/>
            <person name="Zhang Y."/>
            <person name="Xiao M."/>
            <person name="Shu W.-S."/>
            <person name="Li W.-J."/>
        </authorList>
    </citation>
    <scope>NUCLEOTIDE SEQUENCE [LARGE SCALE GENOMIC DNA]</scope>
    <source>
        <strain evidence="4 5">EGI 80759</strain>
    </source>
</reference>
<proteinExistence type="predicted"/>
<dbReference type="NCBIfam" id="TIGR03841">
    <property type="entry name" value="F420_Rv3093c"/>
    <property type="match status" value="1"/>
</dbReference>
<dbReference type="InterPro" id="IPR022526">
    <property type="entry name" value="F420_Rv3093c"/>
</dbReference>
<organism evidence="4 5">
    <name type="scientific">Egibacter rhizosphaerae</name>
    <dbReference type="NCBI Taxonomy" id="1670831"/>
    <lineage>
        <taxon>Bacteria</taxon>
        <taxon>Bacillati</taxon>
        <taxon>Actinomycetota</taxon>
        <taxon>Nitriliruptoria</taxon>
        <taxon>Egibacterales</taxon>
        <taxon>Egibacteraceae</taxon>
        <taxon>Egibacter</taxon>
    </lineage>
</organism>
<feature type="domain" description="Luciferase-like" evidence="3">
    <location>
        <begin position="103"/>
        <end position="393"/>
    </location>
</feature>
<accession>A0A411YKL8</accession>
<dbReference type="OrthoDB" id="3457164at2"/>
<dbReference type="SUPFAM" id="SSF51679">
    <property type="entry name" value="Bacterial luciferase-like"/>
    <property type="match status" value="1"/>
</dbReference>
<gene>
    <name evidence="4" type="ORF">ER308_20725</name>
</gene>
<dbReference type="InterPro" id="IPR050564">
    <property type="entry name" value="F420-G6PD/mer"/>
</dbReference>
<dbReference type="InterPro" id="IPR011251">
    <property type="entry name" value="Luciferase-like_dom"/>
</dbReference>
<evidence type="ECO:0000256" key="1">
    <source>
        <dbReference type="ARBA" id="ARBA00023002"/>
    </source>
</evidence>
<dbReference type="GO" id="GO:0016705">
    <property type="term" value="F:oxidoreductase activity, acting on paired donors, with incorporation or reduction of molecular oxygen"/>
    <property type="evidence" value="ECO:0007669"/>
    <property type="project" value="InterPro"/>
</dbReference>